<reference evidence="1 2" key="1">
    <citation type="submission" date="2016-10" db="EMBL/GenBank/DDBJ databases">
        <title>Genome sequence of the basidiomycete white-rot fungus Trametes pubescens.</title>
        <authorList>
            <person name="Makela M.R."/>
            <person name="Granchi Z."/>
            <person name="Peng M."/>
            <person name="De Vries R.P."/>
            <person name="Grigoriev I."/>
            <person name="Riley R."/>
            <person name="Hilden K."/>
        </authorList>
    </citation>
    <scope>NUCLEOTIDE SEQUENCE [LARGE SCALE GENOMIC DNA]</scope>
    <source>
        <strain evidence="1 2">FBCC735</strain>
    </source>
</reference>
<dbReference type="AlphaFoldDB" id="A0A1M2VGW2"/>
<evidence type="ECO:0000313" key="1">
    <source>
        <dbReference type="EMBL" id="OJT06832.1"/>
    </source>
</evidence>
<gene>
    <name evidence="1" type="ORF">TRAPUB_2308</name>
</gene>
<keyword evidence="2" id="KW-1185">Reference proteome</keyword>
<comment type="caution">
    <text evidence="1">The sequence shown here is derived from an EMBL/GenBank/DDBJ whole genome shotgun (WGS) entry which is preliminary data.</text>
</comment>
<proteinExistence type="predicted"/>
<organism evidence="1 2">
    <name type="scientific">Trametes pubescens</name>
    <name type="common">White-rot fungus</name>
    <dbReference type="NCBI Taxonomy" id="154538"/>
    <lineage>
        <taxon>Eukaryota</taxon>
        <taxon>Fungi</taxon>
        <taxon>Dikarya</taxon>
        <taxon>Basidiomycota</taxon>
        <taxon>Agaricomycotina</taxon>
        <taxon>Agaricomycetes</taxon>
        <taxon>Polyporales</taxon>
        <taxon>Polyporaceae</taxon>
        <taxon>Trametes</taxon>
    </lineage>
</organism>
<dbReference type="EMBL" id="MNAD01001254">
    <property type="protein sequence ID" value="OJT06832.1"/>
    <property type="molecule type" value="Genomic_DNA"/>
</dbReference>
<name>A0A1M2VGW2_TRAPU</name>
<evidence type="ECO:0000313" key="2">
    <source>
        <dbReference type="Proteomes" id="UP000184267"/>
    </source>
</evidence>
<dbReference type="OrthoDB" id="2748798at2759"/>
<accession>A0A1M2VGW2</accession>
<sequence>MLRENPGGLLPFHYVAAIVELGHKYQIDHLCAEGLDRMKTCFCHRFSTMQSTAEFGSMTPHGGTTSELGLYSSTLQVRPSRDAIRAVNLVRLVGEDSMLPVAFYLCTLLPVATLLSGTAMGRGLRHTLSGPDLALCLEARTRLAMRASQRVQSLWDPLCCSNKCFTANTCDAALWTHRRAQRQLDRAVQSIPSVFENLERRIRSAKADGLCEACIEAVLFRHVEEMRFIWKKLPEDLDLEIAGWDADNTAAP</sequence>
<protein>
    <submittedName>
        <fullName evidence="1">Uncharacterized protein</fullName>
    </submittedName>
</protein>
<dbReference type="Proteomes" id="UP000184267">
    <property type="component" value="Unassembled WGS sequence"/>
</dbReference>